<dbReference type="EMBL" id="QICS01000008">
    <property type="protein sequence ID" value="PXV88389.1"/>
    <property type="molecule type" value="Genomic_DNA"/>
</dbReference>
<accession>A0A318EPG2</accession>
<dbReference type="RefSeq" id="WP_110291388.1">
    <property type="nucleotide sequence ID" value="NZ_QICS01000008.1"/>
</dbReference>
<reference evidence="1 2" key="1">
    <citation type="submission" date="2018-05" db="EMBL/GenBank/DDBJ databases">
        <title>Genomic Encyclopedia of Type Strains, Phase IV (KMG-IV): sequencing the most valuable type-strain genomes for metagenomic binning, comparative biology and taxonomic classification.</title>
        <authorList>
            <person name="Goeker M."/>
        </authorList>
    </citation>
    <scope>NUCLEOTIDE SEQUENCE [LARGE SCALE GENOMIC DNA]</scope>
    <source>
        <strain evidence="1 2">DSM 28816</strain>
    </source>
</reference>
<dbReference type="AlphaFoldDB" id="A0A318EPG2"/>
<evidence type="ECO:0000313" key="1">
    <source>
        <dbReference type="EMBL" id="PXV88389.1"/>
    </source>
</evidence>
<comment type="caution">
    <text evidence="1">The sequence shown here is derived from an EMBL/GenBank/DDBJ whole genome shotgun (WGS) entry which is preliminary data.</text>
</comment>
<protein>
    <submittedName>
        <fullName evidence="1">Uncharacterized protein</fullName>
    </submittedName>
</protein>
<dbReference type="Proteomes" id="UP000247523">
    <property type="component" value="Unassembled WGS sequence"/>
</dbReference>
<evidence type="ECO:0000313" key="2">
    <source>
        <dbReference type="Proteomes" id="UP000247523"/>
    </source>
</evidence>
<name>A0A318EPG2_9FIRM</name>
<sequence>MAQTTVYTCDICKQSKSNDDLLKIKVTAGTYRGVRIAGFTGATTLEVDICKECLKKKGFVVESKKEEEEQDAKKNQKTLEDKLYDILEDMGVAFQE</sequence>
<proteinExistence type="predicted"/>
<gene>
    <name evidence="1" type="ORF">C8E03_108116</name>
</gene>
<organism evidence="1 2">
    <name type="scientific">Lachnotalea glycerini</name>
    <dbReference type="NCBI Taxonomy" id="1763509"/>
    <lineage>
        <taxon>Bacteria</taxon>
        <taxon>Bacillati</taxon>
        <taxon>Bacillota</taxon>
        <taxon>Clostridia</taxon>
        <taxon>Lachnospirales</taxon>
        <taxon>Lachnospiraceae</taxon>
        <taxon>Lachnotalea</taxon>
    </lineage>
</organism>